<dbReference type="CDD" id="cd00082">
    <property type="entry name" value="HisKA"/>
    <property type="match status" value="1"/>
</dbReference>
<name>E3FLU2_STIAD</name>
<dbReference type="InterPro" id="IPR005467">
    <property type="entry name" value="His_kinase_dom"/>
</dbReference>
<dbReference type="Gene3D" id="3.30.450.40">
    <property type="match status" value="1"/>
</dbReference>
<dbReference type="SMART" id="SM00387">
    <property type="entry name" value="HATPase_c"/>
    <property type="match status" value="1"/>
</dbReference>
<dbReference type="PROSITE" id="PS50109">
    <property type="entry name" value="HIS_KIN"/>
    <property type="match status" value="1"/>
</dbReference>
<dbReference type="HOGENOM" id="CLU_000445_114_44_7"/>
<accession>E3FLU2</accession>
<dbReference type="InterPro" id="IPR029016">
    <property type="entry name" value="GAF-like_dom_sf"/>
</dbReference>
<dbReference type="PRINTS" id="PR00344">
    <property type="entry name" value="BCTRLSENSOR"/>
</dbReference>
<dbReference type="PANTHER" id="PTHR43102:SF2">
    <property type="entry name" value="GAF DOMAIN-CONTAINING PROTEIN"/>
    <property type="match status" value="1"/>
</dbReference>
<evidence type="ECO:0000259" key="4">
    <source>
        <dbReference type="PROSITE" id="PS50109"/>
    </source>
</evidence>
<dbReference type="InterPro" id="IPR036097">
    <property type="entry name" value="HisK_dim/P_sf"/>
</dbReference>
<dbReference type="Proteomes" id="UP000001351">
    <property type="component" value="Chromosome"/>
</dbReference>
<evidence type="ECO:0000313" key="6">
    <source>
        <dbReference type="Proteomes" id="UP000001351"/>
    </source>
</evidence>
<dbReference type="SMART" id="SM00388">
    <property type="entry name" value="HisKA"/>
    <property type="match status" value="1"/>
</dbReference>
<evidence type="ECO:0000256" key="3">
    <source>
        <dbReference type="ARBA" id="ARBA00022553"/>
    </source>
</evidence>
<dbReference type="GO" id="GO:0000155">
    <property type="term" value="F:phosphorelay sensor kinase activity"/>
    <property type="evidence" value="ECO:0007669"/>
    <property type="project" value="InterPro"/>
</dbReference>
<dbReference type="EMBL" id="CP002271">
    <property type="protein sequence ID" value="ADO75541.1"/>
    <property type="molecule type" value="Genomic_DNA"/>
</dbReference>
<evidence type="ECO:0000256" key="1">
    <source>
        <dbReference type="ARBA" id="ARBA00000085"/>
    </source>
</evidence>
<comment type="catalytic activity">
    <reaction evidence="1">
        <text>ATP + protein L-histidine = ADP + protein N-phospho-L-histidine.</text>
        <dbReference type="EC" id="2.7.13.3"/>
    </reaction>
</comment>
<dbReference type="Pfam" id="PF02518">
    <property type="entry name" value="HATPase_c"/>
    <property type="match status" value="1"/>
</dbReference>
<dbReference type="CDD" id="cd00075">
    <property type="entry name" value="HATPase"/>
    <property type="match status" value="1"/>
</dbReference>
<feature type="domain" description="Histidine kinase" evidence="4">
    <location>
        <begin position="213"/>
        <end position="432"/>
    </location>
</feature>
<organism evidence="5 6">
    <name type="scientific">Stigmatella aurantiaca (strain DW4/3-1)</name>
    <dbReference type="NCBI Taxonomy" id="378806"/>
    <lineage>
        <taxon>Bacteria</taxon>
        <taxon>Pseudomonadati</taxon>
        <taxon>Myxococcota</taxon>
        <taxon>Myxococcia</taxon>
        <taxon>Myxococcales</taxon>
        <taxon>Cystobacterineae</taxon>
        <taxon>Archangiaceae</taxon>
        <taxon>Stigmatella</taxon>
    </lineage>
</organism>
<dbReference type="InterPro" id="IPR003661">
    <property type="entry name" value="HisK_dim/P_dom"/>
</dbReference>
<reference evidence="5 6" key="1">
    <citation type="journal article" date="2011" name="Mol. Biol. Evol.">
        <title>Comparative genomic analysis of fruiting body formation in Myxococcales.</title>
        <authorList>
            <person name="Huntley S."/>
            <person name="Hamann N."/>
            <person name="Wegener-Feldbrugge S."/>
            <person name="Treuner-Lange A."/>
            <person name="Kube M."/>
            <person name="Reinhardt R."/>
            <person name="Klages S."/>
            <person name="Muller R."/>
            <person name="Ronning C.M."/>
            <person name="Nierman W.C."/>
            <person name="Sogaard-Andersen L."/>
        </authorList>
    </citation>
    <scope>NUCLEOTIDE SEQUENCE [LARGE SCALE GENOMIC DNA]</scope>
    <source>
        <strain evidence="5 6">DW4/3-1</strain>
    </source>
</reference>
<proteinExistence type="predicted"/>
<dbReference type="Pfam" id="PF01590">
    <property type="entry name" value="GAF"/>
    <property type="match status" value="1"/>
</dbReference>
<protein>
    <recommendedName>
        <fullName evidence="2">histidine kinase</fullName>
        <ecNumber evidence="2">2.7.13.3</ecNumber>
    </recommendedName>
</protein>
<dbReference type="InterPro" id="IPR003018">
    <property type="entry name" value="GAF"/>
</dbReference>
<keyword evidence="6" id="KW-1185">Reference proteome</keyword>
<dbReference type="STRING" id="378806.STAUR_7786"/>
<sequence>MRFASLLSASPLNRLESPLMKTAPLPRNEEARLEALASHGILDTPPEQGFDDLARLASLLCGTPVALVSLLDQGRQWFKARVGVDAAETHRDLAFCAHAILQDELFVVPDAHLDERFQDNPLVTGEPHVRFYAGTPLKTANGLNLGTLCVIDHVPRELKPEQTEALRLLGRQVESQLQLRLRAQELARREAESRSQRDALARMQRHKDELLQLVARDLQAPLGAIQTHAALMQVRPQIPDDARGAARDIRETVEGVQRLVGNLLEASRDDSPLVPRLTEFDVTALMAEVARDFSMRTHGTHRQFTHGVRVTERRITADRDLVRRALENLLDNSFRFTALGSGKVALEVTQPELGLLEVRIRDEGPGIPSNARPYVFETQLPEGVPSAARARASNSLGLAFSRRAIEAHGGWIWVEDNQPKGILFCLRLPVRPGDKQALAS</sequence>
<dbReference type="eggNOG" id="COG2205">
    <property type="taxonomic scope" value="Bacteria"/>
</dbReference>
<dbReference type="SMART" id="SM00065">
    <property type="entry name" value="GAF"/>
    <property type="match status" value="1"/>
</dbReference>
<dbReference type="Gene3D" id="3.30.565.10">
    <property type="entry name" value="Histidine kinase-like ATPase, C-terminal domain"/>
    <property type="match status" value="1"/>
</dbReference>
<dbReference type="InterPro" id="IPR004358">
    <property type="entry name" value="Sig_transdc_His_kin-like_C"/>
</dbReference>
<dbReference type="InterPro" id="IPR036890">
    <property type="entry name" value="HATPase_C_sf"/>
</dbReference>
<dbReference type="KEGG" id="sur:STAUR_7786"/>
<dbReference type="SUPFAM" id="SSF55781">
    <property type="entry name" value="GAF domain-like"/>
    <property type="match status" value="1"/>
</dbReference>
<dbReference type="EC" id="2.7.13.3" evidence="2"/>
<dbReference type="AlphaFoldDB" id="E3FLU2"/>
<dbReference type="Gene3D" id="1.10.287.130">
    <property type="match status" value="1"/>
</dbReference>
<evidence type="ECO:0000313" key="5">
    <source>
        <dbReference type="EMBL" id="ADO75541.1"/>
    </source>
</evidence>
<gene>
    <name evidence="5" type="ordered locus">STAUR_7786</name>
</gene>
<keyword evidence="3" id="KW-0597">Phosphoprotein</keyword>
<dbReference type="PANTHER" id="PTHR43102">
    <property type="entry name" value="SLR1143 PROTEIN"/>
    <property type="match status" value="1"/>
</dbReference>
<dbReference type="SUPFAM" id="SSF55874">
    <property type="entry name" value="ATPase domain of HSP90 chaperone/DNA topoisomerase II/histidine kinase"/>
    <property type="match status" value="1"/>
</dbReference>
<dbReference type="eggNOG" id="COG2203">
    <property type="taxonomic scope" value="Bacteria"/>
</dbReference>
<dbReference type="SUPFAM" id="SSF47384">
    <property type="entry name" value="Homodimeric domain of signal transducing histidine kinase"/>
    <property type="match status" value="1"/>
</dbReference>
<dbReference type="InterPro" id="IPR003594">
    <property type="entry name" value="HATPase_dom"/>
</dbReference>
<evidence type="ECO:0000256" key="2">
    <source>
        <dbReference type="ARBA" id="ARBA00012438"/>
    </source>
</evidence>